<gene>
    <name evidence="7" type="ORF">DPV69_19565</name>
</gene>
<sequence>MAISLKINFASLKGALPLAISNSIAKSIAAIGSLVLAKIYGPQDFGIYNAILSIAYIFTVVVSFNLDSIIILIRDKKEANSFFYGTFWTASFSTLIGLIILFFINYTNIVVVSSSNIILIILAMASWLTVINNSQISLLTKNKEYYKISVLIITLSVTTIGFQFIFHQTEYKSNGLVYGWALGLLFTVLCALFTSIRSIRDTSLYSFKNNIRKYADIIKQSYFASLIDVISSNLFVILTLAYFSASEVGVYSLASKILTVPLSILSASFLKFYAEKASVLYEDSPTELIKLTKSIIIINASIVLLFIILMNSVGFYILEIYLDKKEWANLQYYVLILSFWILSRSMVNPISSIISVIRKNRWSLIFNTFILFISLLSLYVGVKEQEYLICIILYSILSSLAYIILLIAIVKNLKENARKKIS</sequence>
<feature type="transmembrane region" description="Helical" evidence="6">
    <location>
        <begin position="221"/>
        <end position="245"/>
    </location>
</feature>
<evidence type="ECO:0000256" key="2">
    <source>
        <dbReference type="ARBA" id="ARBA00022475"/>
    </source>
</evidence>
<name>A0A3S3PXB7_9SPHI</name>
<evidence type="ECO:0000256" key="3">
    <source>
        <dbReference type="ARBA" id="ARBA00022692"/>
    </source>
</evidence>
<feature type="transmembrane region" description="Helical" evidence="6">
    <location>
        <begin position="295"/>
        <end position="318"/>
    </location>
</feature>
<protein>
    <recommendedName>
        <fullName evidence="9">Lipopolysaccharide biosynthesis protein</fullName>
    </recommendedName>
</protein>
<evidence type="ECO:0000256" key="4">
    <source>
        <dbReference type="ARBA" id="ARBA00022989"/>
    </source>
</evidence>
<keyword evidence="4 6" id="KW-1133">Transmembrane helix</keyword>
<evidence type="ECO:0008006" key="9">
    <source>
        <dbReference type="Google" id="ProtNLM"/>
    </source>
</evidence>
<keyword evidence="8" id="KW-1185">Reference proteome</keyword>
<feature type="transmembrane region" description="Helical" evidence="6">
    <location>
        <begin position="82"/>
        <end position="104"/>
    </location>
</feature>
<evidence type="ECO:0000256" key="5">
    <source>
        <dbReference type="ARBA" id="ARBA00023136"/>
    </source>
</evidence>
<accession>A0A3S3PXB7</accession>
<keyword evidence="5 6" id="KW-0472">Membrane</keyword>
<feature type="transmembrane region" description="Helical" evidence="6">
    <location>
        <begin position="178"/>
        <end position="200"/>
    </location>
</feature>
<proteinExistence type="predicted"/>
<organism evidence="7 8">
    <name type="scientific">Pedobacter chitinilyticus</name>
    <dbReference type="NCBI Taxonomy" id="2233776"/>
    <lineage>
        <taxon>Bacteria</taxon>
        <taxon>Pseudomonadati</taxon>
        <taxon>Bacteroidota</taxon>
        <taxon>Sphingobacteriia</taxon>
        <taxon>Sphingobacteriales</taxon>
        <taxon>Sphingobacteriaceae</taxon>
        <taxon>Pedobacter</taxon>
    </lineage>
</organism>
<keyword evidence="2" id="KW-1003">Cell membrane</keyword>
<feature type="transmembrane region" description="Helical" evidence="6">
    <location>
        <begin position="257"/>
        <end position="274"/>
    </location>
</feature>
<dbReference type="EMBL" id="SAYW01000008">
    <property type="protein sequence ID" value="RWU03887.1"/>
    <property type="molecule type" value="Genomic_DNA"/>
</dbReference>
<comment type="caution">
    <text evidence="7">The sequence shown here is derived from an EMBL/GenBank/DDBJ whole genome shotgun (WGS) entry which is preliminary data.</text>
</comment>
<keyword evidence="3 6" id="KW-0812">Transmembrane</keyword>
<dbReference type="Pfam" id="PF13440">
    <property type="entry name" value="Polysacc_synt_3"/>
    <property type="match status" value="1"/>
</dbReference>
<dbReference type="RefSeq" id="WP_113649126.1">
    <property type="nucleotide sequence ID" value="NZ_QMHN01000008.1"/>
</dbReference>
<feature type="transmembrane region" description="Helical" evidence="6">
    <location>
        <begin position="386"/>
        <end position="410"/>
    </location>
</feature>
<feature type="transmembrane region" description="Helical" evidence="6">
    <location>
        <begin position="362"/>
        <end position="380"/>
    </location>
</feature>
<reference evidence="7 8" key="1">
    <citation type="submission" date="2018-06" db="EMBL/GenBank/DDBJ databases">
        <title>Pedobacter endophyticus sp. nov., an endophytic bacterium isolated from a leaf of Triticum aestivum.</title>
        <authorList>
            <person name="Zhang L."/>
        </authorList>
    </citation>
    <scope>NUCLEOTIDE SEQUENCE [LARGE SCALE GENOMIC DNA]</scope>
    <source>
        <strain evidence="7 8">CM134L-2</strain>
    </source>
</reference>
<evidence type="ECO:0000313" key="7">
    <source>
        <dbReference type="EMBL" id="RWU03887.1"/>
    </source>
</evidence>
<dbReference type="Proteomes" id="UP000284120">
    <property type="component" value="Unassembled WGS sequence"/>
</dbReference>
<feature type="transmembrane region" description="Helical" evidence="6">
    <location>
        <begin position="110"/>
        <end position="133"/>
    </location>
</feature>
<dbReference type="GO" id="GO:0005886">
    <property type="term" value="C:plasma membrane"/>
    <property type="evidence" value="ECO:0007669"/>
    <property type="project" value="UniProtKB-SubCell"/>
</dbReference>
<dbReference type="PANTHER" id="PTHR30250">
    <property type="entry name" value="PST FAMILY PREDICTED COLANIC ACID TRANSPORTER"/>
    <property type="match status" value="1"/>
</dbReference>
<comment type="subcellular location">
    <subcellularLocation>
        <location evidence="1">Cell membrane</location>
        <topology evidence="1">Multi-pass membrane protein</topology>
    </subcellularLocation>
</comment>
<evidence type="ECO:0000313" key="8">
    <source>
        <dbReference type="Proteomes" id="UP000284120"/>
    </source>
</evidence>
<feature type="transmembrane region" description="Helical" evidence="6">
    <location>
        <begin position="145"/>
        <end position="166"/>
    </location>
</feature>
<evidence type="ECO:0000256" key="6">
    <source>
        <dbReference type="SAM" id="Phobius"/>
    </source>
</evidence>
<dbReference type="AlphaFoldDB" id="A0A3S3PXB7"/>
<dbReference type="OrthoDB" id="1198610at2"/>
<feature type="transmembrane region" description="Helical" evidence="6">
    <location>
        <begin position="330"/>
        <end position="350"/>
    </location>
</feature>
<evidence type="ECO:0000256" key="1">
    <source>
        <dbReference type="ARBA" id="ARBA00004651"/>
    </source>
</evidence>
<dbReference type="PANTHER" id="PTHR30250:SF11">
    <property type="entry name" value="O-ANTIGEN TRANSPORTER-RELATED"/>
    <property type="match status" value="1"/>
</dbReference>
<dbReference type="InterPro" id="IPR050833">
    <property type="entry name" value="Poly_Biosynth_Transport"/>
</dbReference>
<feature type="transmembrane region" description="Helical" evidence="6">
    <location>
        <begin position="47"/>
        <end position="70"/>
    </location>
</feature>